<evidence type="ECO:0000256" key="7">
    <source>
        <dbReference type="SAM" id="Phobius"/>
    </source>
</evidence>
<dbReference type="Pfam" id="PF00028">
    <property type="entry name" value="Cadherin"/>
    <property type="match status" value="1"/>
</dbReference>
<proteinExistence type="predicted"/>
<feature type="region of interest" description="Disordered" evidence="6">
    <location>
        <begin position="72"/>
        <end position="103"/>
    </location>
</feature>
<keyword evidence="10" id="KW-1185">Reference proteome</keyword>
<evidence type="ECO:0000313" key="9">
    <source>
        <dbReference type="EMBL" id="KAL2086488.1"/>
    </source>
</evidence>
<feature type="domain" description="Cadherin" evidence="8">
    <location>
        <begin position="328"/>
        <end position="425"/>
    </location>
</feature>
<keyword evidence="2 7" id="KW-0812">Transmembrane</keyword>
<gene>
    <name evidence="9" type="ORF">ACEWY4_017547</name>
</gene>
<evidence type="ECO:0000256" key="4">
    <source>
        <dbReference type="ARBA" id="ARBA00023136"/>
    </source>
</evidence>
<evidence type="ECO:0000256" key="2">
    <source>
        <dbReference type="ARBA" id="ARBA00022692"/>
    </source>
</evidence>
<evidence type="ECO:0000256" key="6">
    <source>
        <dbReference type="SAM" id="MobiDB-lite"/>
    </source>
</evidence>
<dbReference type="GO" id="GO:0005509">
    <property type="term" value="F:calcium ion binding"/>
    <property type="evidence" value="ECO:0007669"/>
    <property type="project" value="UniProtKB-UniRule"/>
</dbReference>
<dbReference type="GO" id="GO:0016020">
    <property type="term" value="C:membrane"/>
    <property type="evidence" value="ECO:0007669"/>
    <property type="project" value="UniProtKB-SubCell"/>
</dbReference>
<evidence type="ECO:0000313" key="10">
    <source>
        <dbReference type="Proteomes" id="UP001591681"/>
    </source>
</evidence>
<reference evidence="9 10" key="1">
    <citation type="submission" date="2024-09" db="EMBL/GenBank/DDBJ databases">
        <title>A chromosome-level genome assembly of Gray's grenadier anchovy, Coilia grayii.</title>
        <authorList>
            <person name="Fu Z."/>
        </authorList>
    </citation>
    <scope>NUCLEOTIDE SEQUENCE [LARGE SCALE GENOMIC DNA]</scope>
    <source>
        <strain evidence="9">G4</strain>
        <tissue evidence="9">Muscle</tissue>
    </source>
</reference>
<dbReference type="Proteomes" id="UP001591681">
    <property type="component" value="Unassembled WGS sequence"/>
</dbReference>
<sequence length="541" mass="58747">MRNKYQEESQQVFGPDVKFKVTDKGTSNTSDTVILALILAVTVICICVAISEYFVYRYLVDPNSAEEALCEQEEGVGQQQTHTELQTSRVGHPGVPSTEDEGHHSQGVIDVLRGYQENFSIALEPRQYPDHLEFLELNVTTGNATIAVVQTRKPLDAEALVHAVGDLVVKLKAVDVDVTPSFTQFKYNALAPFPSAFALNKDGSIVLTKPLDYNSVSSYRFNVEARVGTVSTVHPTAVLALDGDRGINETLIYSMTSVSPTKYQSNFAIDPDTGVLSVVNALNREEVSSLFLGIKILVHIDDVPEAPMFSSAFYASQIYNIAPYKYPVVLVKATDPDVGETETLQYSLVEPSSQFAVEPSSGQVYVVSAAGVSGKVTFRVKVEDRLGLSDITTVEVTVLQSASNNVAIMTLNMAVKTVEDNAPQVEESLGRALGWTVKILSVTSDTELFQREATPKTLVRFIAMQPDSTTPLSKEEVQQRLQSEEERVKQELGEVFGPGVEVGVGEGPPGANLSADSRPTIITLGVFLAIFMAMVPVSVIV</sequence>
<evidence type="ECO:0000256" key="3">
    <source>
        <dbReference type="ARBA" id="ARBA00022989"/>
    </source>
</evidence>
<feature type="transmembrane region" description="Helical" evidence="7">
    <location>
        <begin position="33"/>
        <end position="56"/>
    </location>
</feature>
<comment type="subcellular location">
    <subcellularLocation>
        <location evidence="1">Membrane</location>
    </subcellularLocation>
</comment>
<feature type="domain" description="Cadherin" evidence="8">
    <location>
        <begin position="215"/>
        <end position="329"/>
    </location>
</feature>
<dbReference type="SMART" id="SM00112">
    <property type="entry name" value="CA"/>
    <property type="match status" value="2"/>
</dbReference>
<protein>
    <recommendedName>
        <fullName evidence="8">Cadherin domain-containing protein</fullName>
    </recommendedName>
</protein>
<organism evidence="9 10">
    <name type="scientific">Coilia grayii</name>
    <name type="common">Gray's grenadier anchovy</name>
    <dbReference type="NCBI Taxonomy" id="363190"/>
    <lineage>
        <taxon>Eukaryota</taxon>
        <taxon>Metazoa</taxon>
        <taxon>Chordata</taxon>
        <taxon>Craniata</taxon>
        <taxon>Vertebrata</taxon>
        <taxon>Euteleostomi</taxon>
        <taxon>Actinopterygii</taxon>
        <taxon>Neopterygii</taxon>
        <taxon>Teleostei</taxon>
        <taxon>Clupei</taxon>
        <taxon>Clupeiformes</taxon>
        <taxon>Clupeoidei</taxon>
        <taxon>Engraulidae</taxon>
        <taxon>Coilinae</taxon>
        <taxon>Coilia</taxon>
    </lineage>
</organism>
<dbReference type="SUPFAM" id="SSF49313">
    <property type="entry name" value="Cadherin-like"/>
    <property type="match status" value="3"/>
</dbReference>
<dbReference type="InterPro" id="IPR015919">
    <property type="entry name" value="Cadherin-like_sf"/>
</dbReference>
<dbReference type="EMBL" id="JBHFQA010000015">
    <property type="protein sequence ID" value="KAL2086488.1"/>
    <property type="molecule type" value="Genomic_DNA"/>
</dbReference>
<dbReference type="Gene3D" id="2.60.40.60">
    <property type="entry name" value="Cadherins"/>
    <property type="match status" value="3"/>
</dbReference>
<keyword evidence="4 7" id="KW-0472">Membrane</keyword>
<dbReference type="PROSITE" id="PS50268">
    <property type="entry name" value="CADHERIN_2"/>
    <property type="match status" value="2"/>
</dbReference>
<evidence type="ECO:0000256" key="1">
    <source>
        <dbReference type="ARBA" id="ARBA00004370"/>
    </source>
</evidence>
<name>A0ABD1JH77_9TELE</name>
<dbReference type="InterPro" id="IPR002126">
    <property type="entry name" value="Cadherin-like_dom"/>
</dbReference>
<feature type="compositionally biased region" description="Polar residues" evidence="6">
    <location>
        <begin position="77"/>
        <end position="89"/>
    </location>
</feature>
<accession>A0ABD1JH77</accession>
<dbReference type="PANTHER" id="PTHR24026">
    <property type="entry name" value="FAT ATYPICAL CADHERIN-RELATED"/>
    <property type="match status" value="1"/>
</dbReference>
<dbReference type="PANTHER" id="PTHR24026:SF125">
    <property type="entry name" value="FAT-LIKE CADHERIN-RELATED TUMOR SUPPRESSOR HOMOLOG"/>
    <property type="match status" value="1"/>
</dbReference>
<dbReference type="AlphaFoldDB" id="A0ABD1JH77"/>
<dbReference type="PRINTS" id="PR00205">
    <property type="entry name" value="CADHERIN"/>
</dbReference>
<evidence type="ECO:0000256" key="5">
    <source>
        <dbReference type="PROSITE-ProRule" id="PRU00043"/>
    </source>
</evidence>
<dbReference type="CDD" id="cd11304">
    <property type="entry name" value="Cadherin_repeat"/>
    <property type="match status" value="3"/>
</dbReference>
<keyword evidence="5" id="KW-0106">Calcium</keyword>
<keyword evidence="3 7" id="KW-1133">Transmembrane helix</keyword>
<feature type="transmembrane region" description="Helical" evidence="7">
    <location>
        <begin position="521"/>
        <end position="540"/>
    </location>
</feature>
<comment type="caution">
    <text evidence="9">The sequence shown here is derived from an EMBL/GenBank/DDBJ whole genome shotgun (WGS) entry which is preliminary data.</text>
</comment>
<evidence type="ECO:0000259" key="8">
    <source>
        <dbReference type="PROSITE" id="PS50268"/>
    </source>
</evidence>